<reference evidence="2 3" key="1">
    <citation type="submission" date="2019-03" db="EMBL/GenBank/DDBJ databases">
        <title>Genomic Encyclopedia of Type Strains, Phase IV (KMG-IV): sequencing the most valuable type-strain genomes for metagenomic binning, comparative biology and taxonomic classification.</title>
        <authorList>
            <person name="Goeker M."/>
        </authorList>
    </citation>
    <scope>NUCLEOTIDE SEQUENCE [LARGE SCALE GENOMIC DNA]</scope>
    <source>
        <strain evidence="2 3">DSM 2132</strain>
    </source>
</reference>
<dbReference type="CDD" id="cd07251">
    <property type="entry name" value="VOC_like"/>
    <property type="match status" value="1"/>
</dbReference>
<dbReference type="OrthoDB" id="9798430at2"/>
<dbReference type="InterPro" id="IPR004360">
    <property type="entry name" value="Glyas_Fos-R_dOase_dom"/>
</dbReference>
<comment type="caution">
    <text evidence="2">The sequence shown here is derived from an EMBL/GenBank/DDBJ whole genome shotgun (WGS) entry which is preliminary data.</text>
</comment>
<protein>
    <recommendedName>
        <fullName evidence="1">VOC domain-containing protein</fullName>
    </recommendedName>
</protein>
<feature type="domain" description="VOC" evidence="1">
    <location>
        <begin position="4"/>
        <end position="129"/>
    </location>
</feature>
<evidence type="ECO:0000313" key="2">
    <source>
        <dbReference type="EMBL" id="TCP37673.1"/>
    </source>
</evidence>
<dbReference type="EMBL" id="SLXO01000002">
    <property type="protein sequence ID" value="TCP37673.1"/>
    <property type="molecule type" value="Genomic_DNA"/>
</dbReference>
<dbReference type="AlphaFoldDB" id="A0A4R2PPJ5"/>
<dbReference type="Pfam" id="PF00903">
    <property type="entry name" value="Glyoxalase"/>
    <property type="match status" value="1"/>
</dbReference>
<dbReference type="InterPro" id="IPR037523">
    <property type="entry name" value="VOC_core"/>
</dbReference>
<dbReference type="PANTHER" id="PTHR36503">
    <property type="entry name" value="BLR2520 PROTEIN"/>
    <property type="match status" value="1"/>
</dbReference>
<keyword evidence="3" id="KW-1185">Reference proteome</keyword>
<dbReference type="PANTHER" id="PTHR36503:SF1">
    <property type="entry name" value="BLR2520 PROTEIN"/>
    <property type="match status" value="1"/>
</dbReference>
<dbReference type="Proteomes" id="UP000295399">
    <property type="component" value="Unassembled WGS sequence"/>
</dbReference>
<dbReference type="RefSeq" id="WP_132707285.1">
    <property type="nucleotide sequence ID" value="NZ_JACIGF010000002.1"/>
</dbReference>
<sequence>MDQRLSVITLGVADLAASRAFYDRLGWRAANAGTEEIASIVAYDLNGFSLALYPLDRLAQDATVPLTKGAHPPVTLAYGVSSPDEVDHMLVRAERAGGALVKAGQKVSWGGYSGYFADPDGYLWEVAHNPFATLGADGSFKW</sequence>
<proteinExistence type="predicted"/>
<dbReference type="SUPFAM" id="SSF54593">
    <property type="entry name" value="Glyoxalase/Bleomycin resistance protein/Dihydroxybiphenyl dioxygenase"/>
    <property type="match status" value="1"/>
</dbReference>
<organism evidence="2 3">
    <name type="scientific">Rhodothalassium salexigens DSM 2132</name>
    <dbReference type="NCBI Taxonomy" id="1188247"/>
    <lineage>
        <taxon>Bacteria</taxon>
        <taxon>Pseudomonadati</taxon>
        <taxon>Pseudomonadota</taxon>
        <taxon>Alphaproteobacteria</taxon>
        <taxon>Rhodothalassiales</taxon>
        <taxon>Rhodothalassiaceae</taxon>
        <taxon>Rhodothalassium</taxon>
    </lineage>
</organism>
<accession>A0A4R2PPJ5</accession>
<dbReference type="Gene3D" id="3.10.180.10">
    <property type="entry name" value="2,3-Dihydroxybiphenyl 1,2-Dioxygenase, domain 1"/>
    <property type="match status" value="1"/>
</dbReference>
<dbReference type="InterPro" id="IPR029068">
    <property type="entry name" value="Glyas_Bleomycin-R_OHBP_Dase"/>
</dbReference>
<evidence type="ECO:0000259" key="1">
    <source>
        <dbReference type="PROSITE" id="PS51819"/>
    </source>
</evidence>
<gene>
    <name evidence="2" type="ORF">EV659_10279</name>
</gene>
<evidence type="ECO:0000313" key="3">
    <source>
        <dbReference type="Proteomes" id="UP000295399"/>
    </source>
</evidence>
<dbReference type="PROSITE" id="PS51819">
    <property type="entry name" value="VOC"/>
    <property type="match status" value="1"/>
</dbReference>
<dbReference type="InParanoid" id="A0A4R2PPJ5"/>
<name>A0A4R2PPJ5_RHOSA</name>